<dbReference type="SUPFAM" id="SSF53822">
    <property type="entry name" value="Periplasmic binding protein-like I"/>
    <property type="match status" value="1"/>
</dbReference>
<reference evidence="6 7" key="1">
    <citation type="submission" date="2020-05" db="EMBL/GenBank/DDBJ databases">
        <title>Aquincola sp. isolate from soil.</title>
        <authorList>
            <person name="Han J."/>
            <person name="Kim D.-U."/>
        </authorList>
    </citation>
    <scope>NUCLEOTIDE SEQUENCE [LARGE SCALE GENOMIC DNA]</scope>
    <source>
        <strain evidence="6 7">S2</strain>
    </source>
</reference>
<evidence type="ECO:0000259" key="5">
    <source>
        <dbReference type="Pfam" id="PF13458"/>
    </source>
</evidence>
<evidence type="ECO:0000313" key="7">
    <source>
        <dbReference type="Proteomes" id="UP000737171"/>
    </source>
</evidence>
<organism evidence="6 7">
    <name type="scientific">Pseudaquabacterium terrae</name>
    <dbReference type="NCBI Taxonomy" id="2732868"/>
    <lineage>
        <taxon>Bacteria</taxon>
        <taxon>Pseudomonadati</taxon>
        <taxon>Pseudomonadota</taxon>
        <taxon>Betaproteobacteria</taxon>
        <taxon>Burkholderiales</taxon>
        <taxon>Sphaerotilaceae</taxon>
        <taxon>Pseudaquabacterium</taxon>
    </lineage>
</organism>
<gene>
    <name evidence="6" type="ORF">HLB44_33360</name>
</gene>
<dbReference type="EMBL" id="JABRWJ010000015">
    <property type="protein sequence ID" value="NRF71887.1"/>
    <property type="molecule type" value="Genomic_DNA"/>
</dbReference>
<dbReference type="PRINTS" id="PR00337">
    <property type="entry name" value="LEUILEVALBP"/>
</dbReference>
<evidence type="ECO:0000256" key="3">
    <source>
        <dbReference type="ARBA" id="ARBA00022729"/>
    </source>
</evidence>
<protein>
    <submittedName>
        <fullName evidence="6">ABC transporter substrate-binding protein</fullName>
    </submittedName>
</protein>
<dbReference type="RefSeq" id="WP_173134020.1">
    <property type="nucleotide sequence ID" value="NZ_JABRWJ010000015.1"/>
</dbReference>
<name>A0ABX2ETR0_9BURK</name>
<feature type="domain" description="Leucine-binding protein" evidence="5">
    <location>
        <begin position="23"/>
        <end position="351"/>
    </location>
</feature>
<dbReference type="InterPro" id="IPR028082">
    <property type="entry name" value="Peripla_BP_I"/>
</dbReference>
<keyword evidence="3" id="KW-0732">Signal</keyword>
<dbReference type="PANTHER" id="PTHR47235">
    <property type="entry name" value="BLR6548 PROTEIN"/>
    <property type="match status" value="1"/>
</dbReference>
<dbReference type="PANTHER" id="PTHR47235:SF1">
    <property type="entry name" value="BLR6548 PROTEIN"/>
    <property type="match status" value="1"/>
</dbReference>
<dbReference type="CDD" id="cd06326">
    <property type="entry name" value="PBP1_ABC_ligand_binding-like"/>
    <property type="match status" value="1"/>
</dbReference>
<keyword evidence="7" id="KW-1185">Reference proteome</keyword>
<accession>A0ABX2ETR0</accession>
<dbReference type="InterPro" id="IPR028081">
    <property type="entry name" value="Leu-bd"/>
</dbReference>
<dbReference type="Proteomes" id="UP000737171">
    <property type="component" value="Unassembled WGS sequence"/>
</dbReference>
<keyword evidence="2" id="KW-0813">Transport</keyword>
<dbReference type="Gene3D" id="3.40.50.2300">
    <property type="match status" value="2"/>
</dbReference>
<dbReference type="Pfam" id="PF13458">
    <property type="entry name" value="Peripla_BP_6"/>
    <property type="match status" value="1"/>
</dbReference>
<evidence type="ECO:0000256" key="2">
    <source>
        <dbReference type="ARBA" id="ARBA00022448"/>
    </source>
</evidence>
<sequence>MKAWQLWGWLIALGLWQGAATAQIKVGQTAGFTGPVAAGVKEITEGAKLYLDAVNAKGGVAGQPIELLSLDDNFKPERAAENAKKLIDQGVVALFLTRGTPHSQAILPLLAEHKLPLIGPSTGAMALHQPVNPWVYNVRATYQREAERAVQHLASIGMQKIAIIQVDDPFGADAAIGALKGFKIAAQAPVLHEKYNRSKPDFSAIVPKVVASQAQAVMFIGSGDAVVDGVNQLRTAGSRAQLVTLSNNASTGFVKSLKDHARGTIVSQVFPYERSLAAPIVKEAHDLAVAKGLGEVSPAMLEGFAAAKVLVEGLRRAGKDASRSGLQRALDSMNRVDIGGLEVSYSPSDHTGLVYSELSIVGADGRFKR</sequence>
<evidence type="ECO:0000256" key="4">
    <source>
        <dbReference type="ARBA" id="ARBA00022970"/>
    </source>
</evidence>
<keyword evidence="4" id="KW-0029">Amino-acid transport</keyword>
<dbReference type="InterPro" id="IPR000709">
    <property type="entry name" value="Leu_Ile_Val-bd"/>
</dbReference>
<evidence type="ECO:0000313" key="6">
    <source>
        <dbReference type="EMBL" id="NRF71887.1"/>
    </source>
</evidence>
<comment type="similarity">
    <text evidence="1">Belongs to the leucine-binding protein family.</text>
</comment>
<comment type="caution">
    <text evidence="6">The sequence shown here is derived from an EMBL/GenBank/DDBJ whole genome shotgun (WGS) entry which is preliminary data.</text>
</comment>
<evidence type="ECO:0000256" key="1">
    <source>
        <dbReference type="ARBA" id="ARBA00010062"/>
    </source>
</evidence>
<proteinExistence type="inferred from homology"/>